<gene>
    <name evidence="1" type="ordered locus">KPHS_50690</name>
</gene>
<dbReference type="AlphaFoldDB" id="A0A0H3GYP4"/>
<dbReference type="Proteomes" id="UP000007841">
    <property type="component" value="Chromosome"/>
</dbReference>
<accession>A0A0H3GYP4</accession>
<dbReference type="PATRIC" id="fig|1125630.4.peg.4954"/>
<dbReference type="GeneID" id="11850140"/>
<name>A0A0H3GYP4_KLEPH</name>
<evidence type="ECO:0000313" key="2">
    <source>
        <dbReference type="Proteomes" id="UP000007841"/>
    </source>
</evidence>
<proteinExistence type="predicted"/>
<organism evidence="1 2">
    <name type="scientific">Klebsiella pneumoniae subsp. pneumoniae (strain HS11286)</name>
    <dbReference type="NCBI Taxonomy" id="1125630"/>
    <lineage>
        <taxon>Bacteria</taxon>
        <taxon>Pseudomonadati</taxon>
        <taxon>Pseudomonadota</taxon>
        <taxon>Gammaproteobacteria</taxon>
        <taxon>Enterobacterales</taxon>
        <taxon>Enterobacteriaceae</taxon>
        <taxon>Klebsiella/Raoultella group</taxon>
        <taxon>Klebsiella</taxon>
        <taxon>Klebsiella pneumoniae complex</taxon>
    </lineage>
</organism>
<dbReference type="RefSeq" id="YP_005229369.1">
    <property type="nucleotide sequence ID" value="NC_016845.1"/>
</dbReference>
<keyword evidence="2" id="KW-1185">Reference proteome</keyword>
<reference evidence="1 2" key="1">
    <citation type="journal article" date="2012" name="J. Bacteriol.">
        <title>Complete genome sequence of Klebsiella pneumoniae subsp. pneumoniae HS11286, a multidrug-resistant strain isolated from human sputum.</title>
        <authorList>
            <person name="Liu P."/>
            <person name="Li P."/>
            <person name="Jiang X."/>
            <person name="Bi D."/>
            <person name="Xie Y."/>
            <person name="Tai C."/>
            <person name="Deng Z."/>
            <person name="Rajakumar K."/>
            <person name="Ou H.Y."/>
        </authorList>
    </citation>
    <scope>NUCLEOTIDE SEQUENCE [LARGE SCALE GENOMIC DNA]</scope>
    <source>
        <strain evidence="1 2">HS11286</strain>
    </source>
</reference>
<evidence type="ECO:0000313" key="1">
    <source>
        <dbReference type="EMBL" id="AEW63767.1"/>
    </source>
</evidence>
<dbReference type="RefSeq" id="WP_004220763.1">
    <property type="nucleotide sequence ID" value="NC_016845.1"/>
</dbReference>
<sequence>MHAPLSPWWLPLLKICQHLSAKNSDIKHFARQNGCRAI</sequence>
<dbReference type="EMBL" id="CP003200">
    <property type="protein sequence ID" value="AEW63767.1"/>
    <property type="molecule type" value="Genomic_DNA"/>
</dbReference>
<protein>
    <submittedName>
        <fullName evidence="1">Uncharacterized protein</fullName>
    </submittedName>
</protein>
<dbReference type="HOGENOM" id="CLU_3328943_0_0_6"/>
<dbReference type="KEGG" id="kpm:KPHS_50690"/>